<sequence>MIESWVQQTSVYPPGHIYAGMPQTKQEKQAIATCEELYKFNFGKERNILGDLRATWREVEITHKLSLTKPYLPTRQEFLDKVFNEFLEAAQVAVNKMDSCFKKHQAVNEYYKNWRVGYQDIKKVALELKNSIK</sequence>
<evidence type="ECO:0000313" key="2">
    <source>
        <dbReference type="Proteomes" id="UP000832072"/>
    </source>
</evidence>
<gene>
    <name evidence="1" type="ORF">EHEKIMEA_00284</name>
</gene>
<dbReference type="Proteomes" id="UP000832072">
    <property type="component" value="Segment"/>
</dbReference>
<protein>
    <submittedName>
        <fullName evidence="1">Uncharacterized protein</fullName>
    </submittedName>
</protein>
<proteinExistence type="predicted"/>
<keyword evidence="2" id="KW-1185">Reference proteome</keyword>
<organism evidence="1 2">
    <name type="scientific">Cronobacter phage LPCS28</name>
    <dbReference type="NCBI Taxonomy" id="2924885"/>
    <lineage>
        <taxon>Viruses</taxon>
        <taxon>Duplodnaviria</taxon>
        <taxon>Heunggongvirae</taxon>
        <taxon>Uroviricota</taxon>
        <taxon>Caudoviricetes</taxon>
        <taxon>Pantevenvirales</taxon>
        <taxon>Straboviridae</taxon>
        <taxon>Nanhuvirus</taxon>
        <taxon>Nanhuvirus LPCS28</taxon>
    </lineage>
</organism>
<dbReference type="EMBL" id="OM638103">
    <property type="protein sequence ID" value="UNY47166.1"/>
    <property type="molecule type" value="Genomic_DNA"/>
</dbReference>
<name>A0AAE9K5J4_9CAUD</name>
<evidence type="ECO:0000313" key="1">
    <source>
        <dbReference type="EMBL" id="UNY47166.1"/>
    </source>
</evidence>
<reference evidence="1 2" key="1">
    <citation type="submission" date="2022-02" db="EMBL/GenBank/DDBJ databases">
        <authorList>
            <person name="Tian F."/>
            <person name="Li J."/>
            <person name="Li F."/>
            <person name="Tong Y."/>
        </authorList>
    </citation>
    <scope>NUCLEOTIDE SEQUENCE [LARGE SCALE GENOMIC DNA]</scope>
</reference>
<accession>A0AAE9K5J4</accession>